<dbReference type="PANTHER" id="PTHR19879">
    <property type="entry name" value="TRANSCRIPTION INITIATION FACTOR TFIID"/>
    <property type="match status" value="1"/>
</dbReference>
<dbReference type="SMART" id="SM00320">
    <property type="entry name" value="WD40"/>
    <property type="match status" value="5"/>
</dbReference>
<name>A0ABW2H5H0_9ACTN</name>
<dbReference type="Gene3D" id="2.130.10.10">
    <property type="entry name" value="YVTN repeat-like/Quinoprotein amine dehydrogenase"/>
    <property type="match status" value="2"/>
</dbReference>
<reference evidence="5" key="1">
    <citation type="journal article" date="2019" name="Int. J. Syst. Evol. Microbiol.">
        <title>The Global Catalogue of Microorganisms (GCM) 10K type strain sequencing project: providing services to taxonomists for standard genome sequencing and annotation.</title>
        <authorList>
            <consortium name="The Broad Institute Genomics Platform"/>
            <consortium name="The Broad Institute Genome Sequencing Center for Infectious Disease"/>
            <person name="Wu L."/>
            <person name="Ma J."/>
        </authorList>
    </citation>
    <scope>NUCLEOTIDE SEQUENCE [LARGE SCALE GENOMIC DNA]</scope>
    <source>
        <strain evidence="5">CGMCC 1.9106</strain>
    </source>
</reference>
<dbReference type="RefSeq" id="WP_376810255.1">
    <property type="nucleotide sequence ID" value="NZ_JBHTAC010000058.1"/>
</dbReference>
<keyword evidence="2" id="KW-0677">Repeat</keyword>
<dbReference type="PROSITE" id="PS50082">
    <property type="entry name" value="WD_REPEATS_2"/>
    <property type="match status" value="2"/>
</dbReference>
<evidence type="ECO:0000256" key="3">
    <source>
        <dbReference type="PROSITE-ProRule" id="PRU00221"/>
    </source>
</evidence>
<dbReference type="PRINTS" id="PR00320">
    <property type="entry name" value="GPROTEINBRPT"/>
</dbReference>
<dbReference type="InterPro" id="IPR020472">
    <property type="entry name" value="WD40_PAC1"/>
</dbReference>
<evidence type="ECO:0000313" key="4">
    <source>
        <dbReference type="EMBL" id="MFC7247531.1"/>
    </source>
</evidence>
<dbReference type="SUPFAM" id="SSF50998">
    <property type="entry name" value="Quinoprotein alcohol dehydrogenase-like"/>
    <property type="match status" value="1"/>
</dbReference>
<dbReference type="InterPro" id="IPR011047">
    <property type="entry name" value="Quinoprotein_ADH-like_sf"/>
</dbReference>
<dbReference type="InterPro" id="IPR015943">
    <property type="entry name" value="WD40/YVTN_repeat-like_dom_sf"/>
</dbReference>
<feature type="repeat" description="WD" evidence="3">
    <location>
        <begin position="98"/>
        <end position="117"/>
    </location>
</feature>
<dbReference type="Pfam" id="PF00400">
    <property type="entry name" value="WD40"/>
    <property type="match status" value="3"/>
</dbReference>
<feature type="repeat" description="WD" evidence="3">
    <location>
        <begin position="209"/>
        <end position="240"/>
    </location>
</feature>
<gene>
    <name evidence="4" type="ORF">ACFQO7_34145</name>
</gene>
<evidence type="ECO:0000313" key="5">
    <source>
        <dbReference type="Proteomes" id="UP001596392"/>
    </source>
</evidence>
<dbReference type="PANTHER" id="PTHR19879:SF9">
    <property type="entry name" value="TRANSCRIPTION INITIATION FACTOR TFIID SUBUNIT 5"/>
    <property type="match status" value="1"/>
</dbReference>
<proteinExistence type="predicted"/>
<evidence type="ECO:0000256" key="2">
    <source>
        <dbReference type="ARBA" id="ARBA00022737"/>
    </source>
</evidence>
<evidence type="ECO:0000256" key="1">
    <source>
        <dbReference type="ARBA" id="ARBA00022574"/>
    </source>
</evidence>
<keyword evidence="1 3" id="KW-0853">WD repeat</keyword>
<dbReference type="Proteomes" id="UP001596392">
    <property type="component" value="Unassembled WGS sequence"/>
</dbReference>
<dbReference type="EMBL" id="JBHTAC010000058">
    <property type="protein sequence ID" value="MFC7247531.1"/>
    <property type="molecule type" value="Genomic_DNA"/>
</dbReference>
<dbReference type="PROSITE" id="PS50294">
    <property type="entry name" value="WD_REPEATS_REGION"/>
    <property type="match status" value="1"/>
</dbReference>
<dbReference type="InterPro" id="IPR001680">
    <property type="entry name" value="WD40_rpt"/>
</dbReference>
<comment type="caution">
    <text evidence="4">The sequence shown here is derived from an EMBL/GenBank/DDBJ whole genome shotgun (WGS) entry which is preliminary data.</text>
</comment>
<keyword evidence="5" id="KW-1185">Reference proteome</keyword>
<organism evidence="4 5">
    <name type="scientific">Catellatospora aurea</name>
    <dbReference type="NCBI Taxonomy" id="1337874"/>
    <lineage>
        <taxon>Bacteria</taxon>
        <taxon>Bacillati</taxon>
        <taxon>Actinomycetota</taxon>
        <taxon>Actinomycetes</taxon>
        <taxon>Micromonosporales</taxon>
        <taxon>Micromonosporaceae</taxon>
        <taxon>Catellatospora</taxon>
    </lineage>
</organism>
<protein>
    <submittedName>
        <fullName evidence="4">WD40 repeat domain-containing protein</fullName>
    </submittedName>
</protein>
<accession>A0ABW2H5H0</accession>
<sequence length="282" mass="30643">MLIPEPDGQYAGVASVGDRVWTTHHHHGVLTVRDALSREVVRELEPAAPPHDIVAAPDGSWLAARCGDGVARIWDLPSGRLRQALEGQHHRCLTRAQDGSWIAAATGDRTVRLWDTEYGMPRAEFSVVSPVNHMTATPDGTSLVLACADGRVRVRNLRAGARSRPLEGTTVMQMWSVSASPDGSLYTGAAIARDVQLWDAATGRRLRVLWGHSDHVRDVAFSPDGRWFASSSYDATVRIWHPDAQDSAVRPLSEAPDSRLCWLPDSTGLCVIVAGRPVTVAV</sequence>